<dbReference type="SMART" id="SM00320">
    <property type="entry name" value="WD40"/>
    <property type="match status" value="1"/>
</dbReference>
<dbReference type="Gene3D" id="2.130.10.10">
    <property type="entry name" value="YVTN repeat-like/Quinoprotein amine dehydrogenase"/>
    <property type="match status" value="1"/>
</dbReference>
<gene>
    <name evidence="5" type="primary">l(2)dtl</name>
    <name evidence="5" type="ORF">E2C01_020964</name>
</gene>
<dbReference type="GO" id="GO:0007095">
    <property type="term" value="P:mitotic G2 DNA damage checkpoint signaling"/>
    <property type="evidence" value="ECO:0007669"/>
    <property type="project" value="TreeGrafter"/>
</dbReference>
<keyword evidence="2" id="KW-0833">Ubl conjugation pathway</keyword>
<dbReference type="PROSITE" id="PS50082">
    <property type="entry name" value="WD_REPEATS_2"/>
    <property type="match status" value="1"/>
</dbReference>
<dbReference type="InterPro" id="IPR001680">
    <property type="entry name" value="WD40_rpt"/>
</dbReference>
<dbReference type="InterPro" id="IPR051865">
    <property type="entry name" value="WD-repeat_CDT2_adapter"/>
</dbReference>
<evidence type="ECO:0000256" key="3">
    <source>
        <dbReference type="ARBA" id="ARBA00038344"/>
    </source>
</evidence>
<dbReference type="EMBL" id="VSRR010001802">
    <property type="protein sequence ID" value="MPC27780.1"/>
    <property type="molecule type" value="Genomic_DNA"/>
</dbReference>
<dbReference type="PANTHER" id="PTHR22852:SF0">
    <property type="entry name" value="DENTICLELESS PROTEIN HOMOLOG"/>
    <property type="match status" value="1"/>
</dbReference>
<dbReference type="GO" id="GO:0043161">
    <property type="term" value="P:proteasome-mediated ubiquitin-dependent protein catabolic process"/>
    <property type="evidence" value="ECO:0007669"/>
    <property type="project" value="TreeGrafter"/>
</dbReference>
<name>A0A5B7E1I5_PORTR</name>
<comment type="caution">
    <text evidence="5">The sequence shown here is derived from an EMBL/GenBank/DDBJ whole genome shotgun (WGS) entry which is preliminary data.</text>
</comment>
<accession>A0A5B7E1I5</accession>
<keyword evidence="6" id="KW-1185">Reference proteome</keyword>
<dbReference type="Proteomes" id="UP000324222">
    <property type="component" value="Unassembled WGS sequence"/>
</dbReference>
<protein>
    <submittedName>
        <fullName evidence="5">Protein lethal(2)denticleless</fullName>
    </submittedName>
</protein>
<comment type="pathway">
    <text evidence="1">Protein modification; protein ubiquitination.</text>
</comment>
<sequence>MLLTVEEDGCLTTAHTFLGHTRSIKTVSVNRKDPCMIATGARDGNIIIWDRRCRPHHRADEIAPAHHSLSMFT</sequence>
<reference evidence="5 6" key="1">
    <citation type="submission" date="2019-05" db="EMBL/GenBank/DDBJ databases">
        <title>Another draft genome of Portunus trituberculatus and its Hox gene families provides insights of decapod evolution.</title>
        <authorList>
            <person name="Jeong J.-H."/>
            <person name="Song I."/>
            <person name="Kim S."/>
            <person name="Choi T."/>
            <person name="Kim D."/>
            <person name="Ryu S."/>
            <person name="Kim W."/>
        </authorList>
    </citation>
    <scope>NUCLEOTIDE SEQUENCE [LARGE SCALE GENOMIC DNA]</scope>
    <source>
        <tissue evidence="5">Muscle</tissue>
    </source>
</reference>
<comment type="similarity">
    <text evidence="3">Belongs to the WD repeat cdt2 family.</text>
</comment>
<dbReference type="GO" id="GO:0030674">
    <property type="term" value="F:protein-macromolecule adaptor activity"/>
    <property type="evidence" value="ECO:0007669"/>
    <property type="project" value="TreeGrafter"/>
</dbReference>
<dbReference type="SUPFAM" id="SSF50978">
    <property type="entry name" value="WD40 repeat-like"/>
    <property type="match status" value="1"/>
</dbReference>
<dbReference type="PROSITE" id="PS50294">
    <property type="entry name" value="WD_REPEATS_REGION"/>
    <property type="match status" value="1"/>
</dbReference>
<feature type="repeat" description="WD" evidence="4">
    <location>
        <begin position="17"/>
        <end position="50"/>
    </location>
</feature>
<evidence type="ECO:0000256" key="2">
    <source>
        <dbReference type="ARBA" id="ARBA00022786"/>
    </source>
</evidence>
<evidence type="ECO:0000313" key="5">
    <source>
        <dbReference type="EMBL" id="MPC27780.1"/>
    </source>
</evidence>
<evidence type="ECO:0000256" key="1">
    <source>
        <dbReference type="ARBA" id="ARBA00004906"/>
    </source>
</evidence>
<evidence type="ECO:0000256" key="4">
    <source>
        <dbReference type="PROSITE-ProRule" id="PRU00221"/>
    </source>
</evidence>
<dbReference type="InterPro" id="IPR036322">
    <property type="entry name" value="WD40_repeat_dom_sf"/>
</dbReference>
<keyword evidence="4" id="KW-0853">WD repeat</keyword>
<dbReference type="OrthoDB" id="2096344at2759"/>
<dbReference type="AlphaFoldDB" id="A0A5B7E1I5"/>
<proteinExistence type="inferred from homology"/>
<dbReference type="PANTHER" id="PTHR22852">
    <property type="entry name" value="LETHAL 2 DENTICLELESS PROTEIN RETINOIC ACID-REGULATED NUCLEAR MATRIX-ASSOCIATED PROTEIN"/>
    <property type="match status" value="1"/>
</dbReference>
<dbReference type="GO" id="GO:0005634">
    <property type="term" value="C:nucleus"/>
    <property type="evidence" value="ECO:0007669"/>
    <property type="project" value="TreeGrafter"/>
</dbReference>
<evidence type="ECO:0000313" key="6">
    <source>
        <dbReference type="Proteomes" id="UP000324222"/>
    </source>
</evidence>
<organism evidence="5 6">
    <name type="scientific">Portunus trituberculatus</name>
    <name type="common">Swimming crab</name>
    <name type="synonym">Neptunus trituberculatus</name>
    <dbReference type="NCBI Taxonomy" id="210409"/>
    <lineage>
        <taxon>Eukaryota</taxon>
        <taxon>Metazoa</taxon>
        <taxon>Ecdysozoa</taxon>
        <taxon>Arthropoda</taxon>
        <taxon>Crustacea</taxon>
        <taxon>Multicrustacea</taxon>
        <taxon>Malacostraca</taxon>
        <taxon>Eumalacostraca</taxon>
        <taxon>Eucarida</taxon>
        <taxon>Decapoda</taxon>
        <taxon>Pleocyemata</taxon>
        <taxon>Brachyura</taxon>
        <taxon>Eubrachyura</taxon>
        <taxon>Portunoidea</taxon>
        <taxon>Portunidae</taxon>
        <taxon>Portuninae</taxon>
        <taxon>Portunus</taxon>
    </lineage>
</organism>
<dbReference type="InterPro" id="IPR015943">
    <property type="entry name" value="WD40/YVTN_repeat-like_dom_sf"/>
</dbReference>
<dbReference type="Pfam" id="PF00400">
    <property type="entry name" value="WD40"/>
    <property type="match status" value="1"/>
</dbReference>